<accession>A0A0F9KEJ3</accession>
<reference evidence="1" key="1">
    <citation type="journal article" date="2015" name="Nature">
        <title>Complex archaea that bridge the gap between prokaryotes and eukaryotes.</title>
        <authorList>
            <person name="Spang A."/>
            <person name="Saw J.H."/>
            <person name="Jorgensen S.L."/>
            <person name="Zaremba-Niedzwiedzka K."/>
            <person name="Martijn J."/>
            <person name="Lind A.E."/>
            <person name="van Eijk R."/>
            <person name="Schleper C."/>
            <person name="Guy L."/>
            <person name="Ettema T.J."/>
        </authorList>
    </citation>
    <scope>NUCLEOTIDE SEQUENCE</scope>
</reference>
<evidence type="ECO:0000313" key="1">
    <source>
        <dbReference type="EMBL" id="KKM20523.1"/>
    </source>
</evidence>
<feature type="non-terminal residue" evidence="1">
    <location>
        <position position="51"/>
    </location>
</feature>
<dbReference type="AlphaFoldDB" id="A0A0F9KEJ3"/>
<sequence>MKIDVSTVADVGKQTASEINDMTDEQHKQWCKDIAENKQLKVEIEGTSPLL</sequence>
<organism evidence="1">
    <name type="scientific">marine sediment metagenome</name>
    <dbReference type="NCBI Taxonomy" id="412755"/>
    <lineage>
        <taxon>unclassified sequences</taxon>
        <taxon>metagenomes</taxon>
        <taxon>ecological metagenomes</taxon>
    </lineage>
</organism>
<proteinExistence type="predicted"/>
<comment type="caution">
    <text evidence="1">The sequence shown here is derived from an EMBL/GenBank/DDBJ whole genome shotgun (WGS) entry which is preliminary data.</text>
</comment>
<gene>
    <name evidence="1" type="ORF">LCGC14_1644580</name>
</gene>
<name>A0A0F9KEJ3_9ZZZZ</name>
<dbReference type="EMBL" id="LAZR01013748">
    <property type="protein sequence ID" value="KKM20523.1"/>
    <property type="molecule type" value="Genomic_DNA"/>
</dbReference>
<protein>
    <submittedName>
        <fullName evidence="1">Uncharacterized protein</fullName>
    </submittedName>
</protein>